<dbReference type="AlphaFoldDB" id="A0A0R1HP91"/>
<dbReference type="Pfam" id="PF14501">
    <property type="entry name" value="HATPase_c_5"/>
    <property type="match status" value="1"/>
</dbReference>
<dbReference type="RefSeq" id="WP_056942290.1">
    <property type="nucleotide sequence ID" value="NZ_AZCX01000003.1"/>
</dbReference>
<accession>A0A0R1HP91</accession>
<dbReference type="EMBL" id="AZCX01000003">
    <property type="protein sequence ID" value="KRK48464.1"/>
    <property type="molecule type" value="Genomic_DNA"/>
</dbReference>
<dbReference type="Proteomes" id="UP000050911">
    <property type="component" value="Unassembled WGS sequence"/>
</dbReference>
<proteinExistence type="predicted"/>
<dbReference type="InterPro" id="IPR039506">
    <property type="entry name" value="SPOB_a"/>
</dbReference>
<keyword evidence="1" id="KW-0812">Transmembrane</keyword>
<name>A0A0R1HP91_9LACO</name>
<dbReference type="Pfam" id="PF14689">
    <property type="entry name" value="SPOB_a"/>
    <property type="match status" value="1"/>
</dbReference>
<keyword evidence="1" id="KW-0472">Membrane</keyword>
<organism evidence="4 5">
    <name type="scientific">Secundilactobacillus kimchicus JCM 15530</name>
    <dbReference type="NCBI Taxonomy" id="1302272"/>
    <lineage>
        <taxon>Bacteria</taxon>
        <taxon>Bacillati</taxon>
        <taxon>Bacillota</taxon>
        <taxon>Bacilli</taxon>
        <taxon>Lactobacillales</taxon>
        <taxon>Lactobacillaceae</taxon>
        <taxon>Secundilactobacillus</taxon>
    </lineage>
</organism>
<feature type="domain" description="SpoOB alpha-helical" evidence="3">
    <location>
        <begin position="234"/>
        <end position="289"/>
    </location>
</feature>
<gene>
    <name evidence="4" type="ORF">FC96_GL001571</name>
</gene>
<dbReference type="SUPFAM" id="SSF55874">
    <property type="entry name" value="ATPase domain of HSP90 chaperone/DNA topoisomerase II/histidine kinase"/>
    <property type="match status" value="1"/>
</dbReference>
<keyword evidence="4" id="KW-0418">Kinase</keyword>
<protein>
    <submittedName>
        <fullName evidence="4">Sensor histidine kinase</fullName>
    </submittedName>
</protein>
<feature type="transmembrane region" description="Helical" evidence="1">
    <location>
        <begin position="36"/>
        <end position="54"/>
    </location>
</feature>
<evidence type="ECO:0000313" key="4">
    <source>
        <dbReference type="EMBL" id="KRK48464.1"/>
    </source>
</evidence>
<comment type="caution">
    <text evidence="4">The sequence shown here is derived from an EMBL/GenBank/DDBJ whole genome shotgun (WGS) entry which is preliminary data.</text>
</comment>
<evidence type="ECO:0000259" key="3">
    <source>
        <dbReference type="Pfam" id="PF14689"/>
    </source>
</evidence>
<keyword evidence="1" id="KW-1133">Transmembrane helix</keyword>
<sequence>MTDTIIRLLSFLVYAFLLNFFFSSWSVANQLSLKRILVLLGLTGIVSLTAFFASSSIEPFINIIVTLIAMITIASQYDVPNKDMFFWVVILLAINFISESISLAIFDAVLSSQYDAQNLLFVIITTSITMTIEILMFLALKLVFFRNHIILESLNLPSLVALTSIPVVSIIVLFSFLLAKINVTIHSTYFVLLVAFGVLYMNLCILYLYSSLTKHLRQLNQITLQNKSLSYELKYISELKKSQEQLSAIRHDLKNKFIVFRGLLEHNQIDEAKNYLQATTDQLNVRQKFYTRDIILNYLLNDKHELANQANIKFEIKVLLSEQINVDKDILAVLIGNLIDNALEASKRLPNQNEAEISLVIKQFEDKLLIDIKNHYNPGEVVTRRRRKYDGLGTSNIKRIVSNYNGLYKQWTETNVYLVSIILLNIN</sequence>
<dbReference type="GO" id="GO:0016301">
    <property type="term" value="F:kinase activity"/>
    <property type="evidence" value="ECO:0007669"/>
    <property type="project" value="UniProtKB-KW"/>
</dbReference>
<evidence type="ECO:0000259" key="2">
    <source>
        <dbReference type="Pfam" id="PF14501"/>
    </source>
</evidence>
<evidence type="ECO:0000313" key="5">
    <source>
        <dbReference type="Proteomes" id="UP000050911"/>
    </source>
</evidence>
<feature type="transmembrane region" description="Helical" evidence="1">
    <location>
        <begin position="60"/>
        <end position="77"/>
    </location>
</feature>
<keyword evidence="4" id="KW-0808">Transferase</keyword>
<dbReference type="InterPro" id="IPR032834">
    <property type="entry name" value="NatK-like_C"/>
</dbReference>
<evidence type="ECO:0000256" key="1">
    <source>
        <dbReference type="SAM" id="Phobius"/>
    </source>
</evidence>
<feature type="transmembrane region" description="Helical" evidence="1">
    <location>
        <begin position="6"/>
        <end position="24"/>
    </location>
</feature>
<dbReference type="OrthoDB" id="1652078at2"/>
<feature type="transmembrane region" description="Helical" evidence="1">
    <location>
        <begin position="156"/>
        <end position="177"/>
    </location>
</feature>
<feature type="transmembrane region" description="Helical" evidence="1">
    <location>
        <begin position="189"/>
        <end position="209"/>
    </location>
</feature>
<dbReference type="STRING" id="1302272.FC96_GL001571"/>
<feature type="transmembrane region" description="Helical" evidence="1">
    <location>
        <begin position="118"/>
        <end position="144"/>
    </location>
</feature>
<dbReference type="Gene3D" id="3.30.565.10">
    <property type="entry name" value="Histidine kinase-like ATPase, C-terminal domain"/>
    <property type="match status" value="1"/>
</dbReference>
<keyword evidence="5" id="KW-1185">Reference proteome</keyword>
<feature type="domain" description="Sensor histidine kinase NatK-like C-terminal" evidence="2">
    <location>
        <begin position="331"/>
        <end position="422"/>
    </location>
</feature>
<feature type="transmembrane region" description="Helical" evidence="1">
    <location>
        <begin position="84"/>
        <end position="106"/>
    </location>
</feature>
<dbReference type="PATRIC" id="fig|1302272.5.peg.1588"/>
<dbReference type="InterPro" id="IPR036890">
    <property type="entry name" value="HATPase_C_sf"/>
</dbReference>
<reference evidence="4 5" key="1">
    <citation type="journal article" date="2015" name="Genome Announc.">
        <title>Expanding the biotechnology potential of lactobacilli through comparative genomics of 213 strains and associated genera.</title>
        <authorList>
            <person name="Sun Z."/>
            <person name="Harris H.M."/>
            <person name="McCann A."/>
            <person name="Guo C."/>
            <person name="Argimon S."/>
            <person name="Zhang W."/>
            <person name="Yang X."/>
            <person name="Jeffery I.B."/>
            <person name="Cooney J.C."/>
            <person name="Kagawa T.F."/>
            <person name="Liu W."/>
            <person name="Song Y."/>
            <person name="Salvetti E."/>
            <person name="Wrobel A."/>
            <person name="Rasinkangas P."/>
            <person name="Parkhill J."/>
            <person name="Rea M.C."/>
            <person name="O'Sullivan O."/>
            <person name="Ritari J."/>
            <person name="Douillard F.P."/>
            <person name="Paul Ross R."/>
            <person name="Yang R."/>
            <person name="Briner A.E."/>
            <person name="Felis G.E."/>
            <person name="de Vos W.M."/>
            <person name="Barrangou R."/>
            <person name="Klaenhammer T.R."/>
            <person name="Caufield P.W."/>
            <person name="Cui Y."/>
            <person name="Zhang H."/>
            <person name="O'Toole P.W."/>
        </authorList>
    </citation>
    <scope>NUCLEOTIDE SEQUENCE [LARGE SCALE GENOMIC DNA]</scope>
    <source>
        <strain evidence="4 5">JCM 15530</strain>
    </source>
</reference>